<feature type="domain" description="Tyr recombinase" evidence="5">
    <location>
        <begin position="173"/>
        <end position="376"/>
    </location>
</feature>
<keyword evidence="2" id="KW-0229">DNA integration</keyword>
<dbReference type="PATRIC" id="fig|1423776.4.peg.1741"/>
<dbReference type="PROSITE" id="PS51898">
    <property type="entry name" value="TYR_RECOMBINASE"/>
    <property type="match status" value="1"/>
</dbReference>
<dbReference type="GO" id="GO:0015074">
    <property type="term" value="P:DNA integration"/>
    <property type="evidence" value="ECO:0007669"/>
    <property type="project" value="UniProtKB-KW"/>
</dbReference>
<evidence type="ECO:0000256" key="4">
    <source>
        <dbReference type="ARBA" id="ARBA00023172"/>
    </source>
</evidence>
<dbReference type="OrthoDB" id="9803188at2"/>
<gene>
    <name evidence="6" type="ORF">FD04_GL001716</name>
</gene>
<dbReference type="InterPro" id="IPR004107">
    <property type="entry name" value="Integrase_SAM-like_N"/>
</dbReference>
<dbReference type="Gene3D" id="1.10.150.130">
    <property type="match status" value="1"/>
</dbReference>
<evidence type="ECO:0000259" key="5">
    <source>
        <dbReference type="PROSITE" id="PS51898"/>
    </source>
</evidence>
<dbReference type="SUPFAM" id="SSF56349">
    <property type="entry name" value="DNA breaking-rejoining enzymes"/>
    <property type="match status" value="1"/>
</dbReference>
<dbReference type="EMBL" id="AZEE01000029">
    <property type="protein sequence ID" value="KRK97678.1"/>
    <property type="molecule type" value="Genomic_DNA"/>
</dbReference>
<dbReference type="CDD" id="cd01189">
    <property type="entry name" value="INT_ICEBs1_C_like"/>
    <property type="match status" value="1"/>
</dbReference>
<name>A0A0R1LP93_9LACO</name>
<dbReference type="RefSeq" id="WP_056948629.1">
    <property type="nucleotide sequence ID" value="NZ_AZEE01000029.1"/>
</dbReference>
<dbReference type="Proteomes" id="UP000051160">
    <property type="component" value="Unassembled WGS sequence"/>
</dbReference>
<keyword evidence="4" id="KW-0233">DNA recombination</keyword>
<dbReference type="AlphaFoldDB" id="A0A0R1LP93"/>
<dbReference type="PANTHER" id="PTHR30629">
    <property type="entry name" value="PROPHAGE INTEGRASE"/>
    <property type="match status" value="1"/>
</dbReference>
<dbReference type="InterPro" id="IPR028259">
    <property type="entry name" value="AP2-like_int_N"/>
</dbReference>
<protein>
    <submittedName>
        <fullName evidence="6">Prophage lp3 protein 1, integrase</fullName>
    </submittedName>
</protein>
<accession>A0A0R1LP93</accession>
<proteinExistence type="inferred from homology"/>
<dbReference type="Pfam" id="PF00589">
    <property type="entry name" value="Phage_integrase"/>
    <property type="match status" value="1"/>
</dbReference>
<reference evidence="6 7" key="1">
    <citation type="journal article" date="2015" name="Genome Announc.">
        <title>Expanding the biotechnology potential of lactobacilli through comparative genomics of 213 strains and associated genera.</title>
        <authorList>
            <person name="Sun Z."/>
            <person name="Harris H.M."/>
            <person name="McCann A."/>
            <person name="Guo C."/>
            <person name="Argimon S."/>
            <person name="Zhang W."/>
            <person name="Yang X."/>
            <person name="Jeffery I.B."/>
            <person name="Cooney J.C."/>
            <person name="Kagawa T.F."/>
            <person name="Liu W."/>
            <person name="Song Y."/>
            <person name="Salvetti E."/>
            <person name="Wrobel A."/>
            <person name="Rasinkangas P."/>
            <person name="Parkhill J."/>
            <person name="Rea M.C."/>
            <person name="O'Sullivan O."/>
            <person name="Ritari J."/>
            <person name="Douillard F.P."/>
            <person name="Paul Ross R."/>
            <person name="Yang R."/>
            <person name="Briner A.E."/>
            <person name="Felis G.E."/>
            <person name="de Vos W.M."/>
            <person name="Barrangou R."/>
            <person name="Klaenhammer T.R."/>
            <person name="Caufield P.W."/>
            <person name="Cui Y."/>
            <person name="Zhang H."/>
            <person name="O'Toole P.W."/>
        </authorList>
    </citation>
    <scope>NUCLEOTIDE SEQUENCE [LARGE SCALE GENOMIC DNA]</scope>
    <source>
        <strain evidence="6 7">DSM 19909</strain>
    </source>
</reference>
<comment type="caution">
    <text evidence="6">The sequence shown here is derived from an EMBL/GenBank/DDBJ whole genome shotgun (WGS) entry which is preliminary data.</text>
</comment>
<evidence type="ECO:0000313" key="7">
    <source>
        <dbReference type="Proteomes" id="UP000051160"/>
    </source>
</evidence>
<keyword evidence="3" id="KW-0238">DNA-binding</keyword>
<comment type="similarity">
    <text evidence="1">Belongs to the 'phage' integrase family.</text>
</comment>
<sequence>MATIKQYTDKDGTTRYQFQLYLGVDPQDGKKKTTRRRGFKTKKEATLALSRLTLDLQQKGSLVEENNILFETVYHEWYQQYVNTVRESTWARTAKMFDNHILPLFGNKRLRTITVNQCQKAVNKWFGEVTYNYTRWYNYLTAVFDYGIRQEYITDNPAKRVTMPKKPTEWGEKPANFWSKSQLATFFNCINQQDEPEKYTLFRVLAFCGLRRGECLALTWQDIDFEHQTMSINKTLTQGDRGKQIIQAPKTKKGMRVISLDPQTTDVLKHWRSQQRRMFLELGFNTMNTDQLIFANTKNRFKSLNMPAKWLTKIIDDNHLEPRITVHGFRHSHASALFSAGASIKEVQTRLGHEDAQTTLNIYTHVTKNQEKAAVEKLVNYLNF</sequence>
<dbReference type="STRING" id="1423776.FD04_GL001716"/>
<dbReference type="GO" id="GO:0006310">
    <property type="term" value="P:DNA recombination"/>
    <property type="evidence" value="ECO:0007669"/>
    <property type="project" value="UniProtKB-KW"/>
</dbReference>
<evidence type="ECO:0000256" key="1">
    <source>
        <dbReference type="ARBA" id="ARBA00008857"/>
    </source>
</evidence>
<evidence type="ECO:0000256" key="3">
    <source>
        <dbReference type="ARBA" id="ARBA00023125"/>
    </source>
</evidence>
<dbReference type="Pfam" id="PF14659">
    <property type="entry name" value="Phage_int_SAM_3"/>
    <property type="match status" value="1"/>
</dbReference>
<dbReference type="Gene3D" id="1.10.443.10">
    <property type="entry name" value="Intergrase catalytic core"/>
    <property type="match status" value="1"/>
</dbReference>
<dbReference type="InterPro" id="IPR010998">
    <property type="entry name" value="Integrase_recombinase_N"/>
</dbReference>
<dbReference type="InterPro" id="IPR050808">
    <property type="entry name" value="Phage_Integrase"/>
</dbReference>
<keyword evidence="7" id="KW-1185">Reference proteome</keyword>
<dbReference type="InterPro" id="IPR011010">
    <property type="entry name" value="DNA_brk_join_enz"/>
</dbReference>
<dbReference type="PANTHER" id="PTHR30629:SF2">
    <property type="entry name" value="PROPHAGE INTEGRASE INTS-RELATED"/>
    <property type="match status" value="1"/>
</dbReference>
<organism evidence="6 7">
    <name type="scientific">Secundilactobacillus odoratitofui DSM 19909 = JCM 15043</name>
    <dbReference type="NCBI Taxonomy" id="1423776"/>
    <lineage>
        <taxon>Bacteria</taxon>
        <taxon>Bacillati</taxon>
        <taxon>Bacillota</taxon>
        <taxon>Bacilli</taxon>
        <taxon>Lactobacillales</taxon>
        <taxon>Lactobacillaceae</taxon>
        <taxon>Secundilactobacillus</taxon>
    </lineage>
</organism>
<evidence type="ECO:0000313" key="6">
    <source>
        <dbReference type="EMBL" id="KRK97678.1"/>
    </source>
</evidence>
<dbReference type="GO" id="GO:0003677">
    <property type="term" value="F:DNA binding"/>
    <property type="evidence" value="ECO:0007669"/>
    <property type="project" value="UniProtKB-KW"/>
</dbReference>
<dbReference type="Pfam" id="PF14657">
    <property type="entry name" value="Arm-DNA-bind_4"/>
    <property type="match status" value="1"/>
</dbReference>
<dbReference type="InterPro" id="IPR013762">
    <property type="entry name" value="Integrase-like_cat_sf"/>
</dbReference>
<evidence type="ECO:0000256" key="2">
    <source>
        <dbReference type="ARBA" id="ARBA00022908"/>
    </source>
</evidence>
<dbReference type="InterPro" id="IPR002104">
    <property type="entry name" value="Integrase_catalytic"/>
</dbReference>